<dbReference type="AlphaFoldDB" id="A0A0F9JG34"/>
<gene>
    <name evidence="1" type="ORF">LCGC14_1760950</name>
</gene>
<reference evidence="1" key="1">
    <citation type="journal article" date="2015" name="Nature">
        <title>Complex archaea that bridge the gap between prokaryotes and eukaryotes.</title>
        <authorList>
            <person name="Spang A."/>
            <person name="Saw J.H."/>
            <person name="Jorgensen S.L."/>
            <person name="Zaremba-Niedzwiedzka K."/>
            <person name="Martijn J."/>
            <person name="Lind A.E."/>
            <person name="van Eijk R."/>
            <person name="Schleper C."/>
            <person name="Guy L."/>
            <person name="Ettema T.J."/>
        </authorList>
    </citation>
    <scope>NUCLEOTIDE SEQUENCE</scope>
</reference>
<evidence type="ECO:0000313" key="1">
    <source>
        <dbReference type="EMBL" id="KKM04761.1"/>
    </source>
</evidence>
<name>A0A0F9JG34_9ZZZZ</name>
<dbReference type="InterPro" id="IPR036412">
    <property type="entry name" value="HAD-like_sf"/>
</dbReference>
<dbReference type="SUPFAM" id="SSF56784">
    <property type="entry name" value="HAD-like"/>
    <property type="match status" value="1"/>
</dbReference>
<sequence>MIFVDIDGVLAEFCEAFSRVIQTFDPTMPTITTATQQDWGTWGGTMTDTRLNFGWEVLKQVENFWEKEGSLAPPSVFARLAAAHKEIPILFVTSRIPTAGHSVQRQCINWLEARGILDPLVIVAGGDARGRSGKTDKATIAKIWSPYFIIEDGPQNALDYAAAGFEVALLDWPYTATTKAPGIHRCSLAEALEMAGVPDV</sequence>
<protein>
    <submittedName>
        <fullName evidence="1">Uncharacterized protein</fullName>
    </submittedName>
</protein>
<dbReference type="EMBL" id="LAZR01016384">
    <property type="protein sequence ID" value="KKM04761.1"/>
    <property type="molecule type" value="Genomic_DNA"/>
</dbReference>
<comment type="caution">
    <text evidence="1">The sequence shown here is derived from an EMBL/GenBank/DDBJ whole genome shotgun (WGS) entry which is preliminary data.</text>
</comment>
<proteinExistence type="predicted"/>
<accession>A0A0F9JG34</accession>
<organism evidence="1">
    <name type="scientific">marine sediment metagenome</name>
    <dbReference type="NCBI Taxonomy" id="412755"/>
    <lineage>
        <taxon>unclassified sequences</taxon>
        <taxon>metagenomes</taxon>
        <taxon>ecological metagenomes</taxon>
    </lineage>
</organism>